<evidence type="ECO:0000313" key="4">
    <source>
        <dbReference type="Proteomes" id="UP000652567"/>
    </source>
</evidence>
<dbReference type="EMBL" id="PRDL01000001">
    <property type="protein sequence ID" value="MBE8718302.1"/>
    <property type="molecule type" value="Genomic_DNA"/>
</dbReference>
<feature type="domain" description="AsmA" evidence="2">
    <location>
        <begin position="33"/>
        <end position="591"/>
    </location>
</feature>
<dbReference type="InterPro" id="IPR007844">
    <property type="entry name" value="AsmA"/>
</dbReference>
<dbReference type="PANTHER" id="PTHR30441">
    <property type="entry name" value="DUF748 DOMAIN-CONTAINING PROTEIN"/>
    <property type="match status" value="1"/>
</dbReference>
<comment type="caution">
    <text evidence="3">The sequence shown here is derived from an EMBL/GenBank/DDBJ whole genome shotgun (WGS) entry which is preliminary data.</text>
</comment>
<keyword evidence="1" id="KW-0812">Transmembrane</keyword>
<protein>
    <submittedName>
        <fullName evidence="3">AsmA family protein</fullName>
    </submittedName>
</protein>
<reference evidence="3" key="1">
    <citation type="submission" date="2018-07" db="EMBL/GenBank/DDBJ databases">
        <title>Genome assembly of strain Ka43.</title>
        <authorList>
            <person name="Kukolya J."/>
            <person name="Nagy I."/>
            <person name="Horvath B."/>
            <person name="Toth A."/>
        </authorList>
    </citation>
    <scope>NUCLEOTIDE SEQUENCE</scope>
    <source>
        <strain evidence="3">KB43</strain>
    </source>
</reference>
<dbReference type="AlphaFoldDB" id="A0A928YUT1"/>
<name>A0A928YUT1_9GAMM</name>
<sequence>MSKMAPGHFLKPAGNVPGLNISLFNALAPGIAMSRMMKRILIAVASLLLIIVLALALLIYYSEDIVRSVAGSQGSKHLDRQLTIDGALDIQWRWRDTRVHAENIRLTNAPGYDGDTMASIASLDFTFNPSKLLIGKLEFGDITVIQPYLSLQRLSEDEANWNFPFMSKAQVATEAVTPENRFEFPVIGKLTLTDGEFVYRDAVLALDLDLTLDTVIGDGGDGDADTLDVNDPNGFSVAGSGSLQQQPFDIEASGASLETLRDTAVPFPLRVLLTMGATRVQVQGTFQDPIQLTGIDASLHVSGDSLSDLFYLTAIPLPPTPRYSLEGQLTKEGTVWGYQDFRGLVGDSDLSGDLSYDTGGTRGYLKANVHSTVLDSGDLGGFIGLPPPEDVATEEQKAAIAEREASATLIPDVPLTLDRLRATDLDITLDAEKIDAPAIPIRGMNVRFLLEDGLLTLEPLQIDLADGSVDGRVQVDAKQDIPPMSIDLNLRQLSLGQFFEETRFAESTGGMFGGKVELSGTGASLAEVLASSNGKVSIIMTKGTISLLLVEAADLDIAQAIPLFLGRDRATDIHCGVMDFAVTDGELKSNIIVIDTKDSRIVGDVDIDLKDERIEARLKPRAKDFSPFSAQTPITVSGQLKAPSVGIDAGRAGTRVLAAAALGSLLTPLAALIPFIETGGAEDADCRALLTEAHADEQ</sequence>
<evidence type="ECO:0000313" key="3">
    <source>
        <dbReference type="EMBL" id="MBE8718302.1"/>
    </source>
</evidence>
<organism evidence="3 4">
    <name type="scientific">Cellvibrio polysaccharolyticus</name>
    <dbReference type="NCBI Taxonomy" id="2082724"/>
    <lineage>
        <taxon>Bacteria</taxon>
        <taxon>Pseudomonadati</taxon>
        <taxon>Pseudomonadota</taxon>
        <taxon>Gammaproteobacteria</taxon>
        <taxon>Cellvibrionales</taxon>
        <taxon>Cellvibrionaceae</taxon>
        <taxon>Cellvibrio</taxon>
    </lineage>
</organism>
<gene>
    <name evidence="3" type="ORF">C4F51_13995</name>
</gene>
<accession>A0A928YUT1</accession>
<feature type="transmembrane region" description="Helical" evidence="1">
    <location>
        <begin position="40"/>
        <end position="61"/>
    </location>
</feature>
<dbReference type="Proteomes" id="UP000652567">
    <property type="component" value="Unassembled WGS sequence"/>
</dbReference>
<keyword evidence="1" id="KW-1133">Transmembrane helix</keyword>
<dbReference type="GO" id="GO:0090313">
    <property type="term" value="P:regulation of protein targeting to membrane"/>
    <property type="evidence" value="ECO:0007669"/>
    <property type="project" value="TreeGrafter"/>
</dbReference>
<dbReference type="InterPro" id="IPR052894">
    <property type="entry name" value="AsmA-related"/>
</dbReference>
<dbReference type="Pfam" id="PF05170">
    <property type="entry name" value="AsmA"/>
    <property type="match status" value="1"/>
</dbReference>
<keyword evidence="4" id="KW-1185">Reference proteome</keyword>
<evidence type="ECO:0000256" key="1">
    <source>
        <dbReference type="SAM" id="Phobius"/>
    </source>
</evidence>
<dbReference type="GO" id="GO:0005886">
    <property type="term" value="C:plasma membrane"/>
    <property type="evidence" value="ECO:0007669"/>
    <property type="project" value="TreeGrafter"/>
</dbReference>
<dbReference type="PANTHER" id="PTHR30441:SF9">
    <property type="entry name" value="ASMA FAMILY PROTEIN YHJG"/>
    <property type="match status" value="1"/>
</dbReference>
<keyword evidence="1" id="KW-0472">Membrane</keyword>
<evidence type="ECO:0000259" key="2">
    <source>
        <dbReference type="Pfam" id="PF05170"/>
    </source>
</evidence>
<proteinExistence type="predicted"/>